<dbReference type="AlphaFoldDB" id="M2MXI5"/>
<dbReference type="HOGENOM" id="CLU_1895795_0_0_1"/>
<dbReference type="EMBL" id="KB445565">
    <property type="protein sequence ID" value="EMC90965.1"/>
    <property type="molecule type" value="Genomic_DNA"/>
</dbReference>
<dbReference type="KEGG" id="bcom:BAUCODRAFT_39762"/>
<dbReference type="GeneID" id="19113884"/>
<sequence length="134" mass="14652">MLQVGFCTKPVETWSRLAATVIQGQCYRSTWRTCDAVSTRDHLPRTTLVPQFPALLVFVQQGLHGEHSLPACCNAQRLTRTVLAGLFVLGGHSFFVHRQADIARETDIGQPINAGCVTHPSVPPACLAVSQCLR</sequence>
<accession>M2MXI5</accession>
<organism evidence="1 2">
    <name type="scientific">Baudoinia panamericana (strain UAMH 10762)</name>
    <name type="common">Angels' share fungus</name>
    <name type="synonym">Baudoinia compniacensis (strain UAMH 10762)</name>
    <dbReference type="NCBI Taxonomy" id="717646"/>
    <lineage>
        <taxon>Eukaryota</taxon>
        <taxon>Fungi</taxon>
        <taxon>Dikarya</taxon>
        <taxon>Ascomycota</taxon>
        <taxon>Pezizomycotina</taxon>
        <taxon>Dothideomycetes</taxon>
        <taxon>Dothideomycetidae</taxon>
        <taxon>Mycosphaerellales</taxon>
        <taxon>Teratosphaeriaceae</taxon>
        <taxon>Baudoinia</taxon>
    </lineage>
</organism>
<protein>
    <submittedName>
        <fullName evidence="1">Uncharacterized protein</fullName>
    </submittedName>
</protein>
<name>M2MXI5_BAUPA</name>
<proteinExistence type="predicted"/>
<evidence type="ECO:0000313" key="2">
    <source>
        <dbReference type="Proteomes" id="UP000011761"/>
    </source>
</evidence>
<dbReference type="Proteomes" id="UP000011761">
    <property type="component" value="Unassembled WGS sequence"/>
</dbReference>
<reference evidence="1 2" key="1">
    <citation type="journal article" date="2012" name="PLoS Pathog.">
        <title>Diverse lifestyles and strategies of plant pathogenesis encoded in the genomes of eighteen Dothideomycetes fungi.</title>
        <authorList>
            <person name="Ohm R.A."/>
            <person name="Feau N."/>
            <person name="Henrissat B."/>
            <person name="Schoch C.L."/>
            <person name="Horwitz B.A."/>
            <person name="Barry K.W."/>
            <person name="Condon B.J."/>
            <person name="Copeland A.C."/>
            <person name="Dhillon B."/>
            <person name="Glaser F."/>
            <person name="Hesse C.N."/>
            <person name="Kosti I."/>
            <person name="LaButti K."/>
            <person name="Lindquist E.A."/>
            <person name="Lucas S."/>
            <person name="Salamov A.A."/>
            <person name="Bradshaw R.E."/>
            <person name="Ciuffetti L."/>
            <person name="Hamelin R.C."/>
            <person name="Kema G.H.J."/>
            <person name="Lawrence C."/>
            <person name="Scott J.A."/>
            <person name="Spatafora J.W."/>
            <person name="Turgeon B.G."/>
            <person name="de Wit P.J.G.M."/>
            <person name="Zhong S."/>
            <person name="Goodwin S.B."/>
            <person name="Grigoriev I.V."/>
        </authorList>
    </citation>
    <scope>NUCLEOTIDE SEQUENCE [LARGE SCALE GENOMIC DNA]</scope>
    <source>
        <strain evidence="1 2">UAMH 10762</strain>
    </source>
</reference>
<evidence type="ECO:0000313" key="1">
    <source>
        <dbReference type="EMBL" id="EMC90965.1"/>
    </source>
</evidence>
<keyword evidence="2" id="KW-1185">Reference proteome</keyword>
<dbReference type="RefSeq" id="XP_007681822.1">
    <property type="nucleotide sequence ID" value="XM_007683632.1"/>
</dbReference>
<gene>
    <name evidence="1" type="ORF">BAUCODRAFT_39762</name>
</gene>